<feature type="compositionally biased region" description="Low complexity" evidence="1">
    <location>
        <begin position="577"/>
        <end position="595"/>
    </location>
</feature>
<feature type="compositionally biased region" description="Basic and acidic residues" evidence="1">
    <location>
        <begin position="286"/>
        <end position="297"/>
    </location>
</feature>
<feature type="region of interest" description="Disordered" evidence="1">
    <location>
        <begin position="1000"/>
        <end position="1019"/>
    </location>
</feature>
<dbReference type="SMART" id="SM00384">
    <property type="entry name" value="AT_hook"/>
    <property type="match status" value="2"/>
</dbReference>
<feature type="compositionally biased region" description="Polar residues" evidence="1">
    <location>
        <begin position="420"/>
        <end position="436"/>
    </location>
</feature>
<feature type="region of interest" description="Disordered" evidence="1">
    <location>
        <begin position="697"/>
        <end position="850"/>
    </location>
</feature>
<dbReference type="InterPro" id="IPR017956">
    <property type="entry name" value="AT_hook_DNA-bd_motif"/>
</dbReference>
<feature type="compositionally biased region" description="Basic and acidic residues" evidence="1">
    <location>
        <begin position="793"/>
        <end position="806"/>
    </location>
</feature>
<feature type="compositionally biased region" description="Acidic residues" evidence="1">
    <location>
        <begin position="364"/>
        <end position="374"/>
    </location>
</feature>
<feature type="compositionally biased region" description="Basic residues" evidence="1">
    <location>
        <begin position="184"/>
        <end position="195"/>
    </location>
</feature>
<feature type="compositionally biased region" description="Pro residues" evidence="1">
    <location>
        <begin position="492"/>
        <end position="503"/>
    </location>
</feature>
<feature type="compositionally biased region" description="Low complexity" evidence="1">
    <location>
        <begin position="245"/>
        <end position="260"/>
    </location>
</feature>
<evidence type="ECO:0000256" key="1">
    <source>
        <dbReference type="SAM" id="MobiDB-lite"/>
    </source>
</evidence>
<dbReference type="AlphaFoldDB" id="A0A6A6HZM1"/>
<organism evidence="2 3">
    <name type="scientific">Trematosphaeria pertusa</name>
    <dbReference type="NCBI Taxonomy" id="390896"/>
    <lineage>
        <taxon>Eukaryota</taxon>
        <taxon>Fungi</taxon>
        <taxon>Dikarya</taxon>
        <taxon>Ascomycota</taxon>
        <taxon>Pezizomycotina</taxon>
        <taxon>Dothideomycetes</taxon>
        <taxon>Pleosporomycetidae</taxon>
        <taxon>Pleosporales</taxon>
        <taxon>Massarineae</taxon>
        <taxon>Trematosphaeriaceae</taxon>
        <taxon>Trematosphaeria</taxon>
    </lineage>
</organism>
<feature type="compositionally biased region" description="Polar residues" evidence="1">
    <location>
        <begin position="62"/>
        <end position="77"/>
    </location>
</feature>
<feature type="compositionally biased region" description="Polar residues" evidence="1">
    <location>
        <begin position="206"/>
        <end position="222"/>
    </location>
</feature>
<sequence length="1272" mass="139192">MPPRRKAGSSDHLDGGGPESSPDPLAASLNENTAHARRRAPRAAKQPLVSSPPSRQNRRSSITQTAEFDSPSKSMVLNTGRPGGVSPWRIRVTVEAAPGSDEENMESPTVKRVTRTKTTTVPLKDADAPSPVKRRGRPRKSDAAGAKPRRSGTPVRARAKASARSSSVGADASAADVDTDTAPKKRRGRPRKHFRAPTEEGDTITVGVQHTQDALSAGSASVATEEPEAALDEAEGANIQDDIATPEPETQTTVPVIETTLAIPQDPRVKAAEDPLLDGTSLMPPIDKRPDTLREIEMPITFTPPQTELSKRIRARKGTPAAKGKPLAEISSDEESDEESGMRTPSATDEEAQREEFEPVQMPEMEDDDDEDQLQDVTNFAFDEGATRMPDDTTILESENFSMVSVDSLPSSGGLTSPPNAYQANTPTVQNTGSTLENRHLRIPPSDRRQMRSSPRAIAKSSPGPSRKVPLAAQFKSSPPVAPPRHKTPTIDPEPPSNPPPIQPTHLPSKTETPKLGRVVKAGVALQGVVDPNRATPETAPSQRARVEQRDRLDDLFRGFSERTRRELQAGLRLGEQLAQQNQTSNQSSPSLSSPIKAKGPPAPTDDIFAPQRKHRNSRLLSPEDEYAIPSPPPAAQPADVQYPSLNIADQESHLISPARSEDEMSWKVDTPPTRASGAAGRRNMTAVNERGEVIRGREISVIADEDGPGQKEEYADIWQEEASRSSDLPEADSASPEKSPQLQDLFAQDGPIKPARGKLPRTWRRKSSSDFQYSDEAEEPQEPTPPSTESDEPSREKVDKAKGRMVESAIPEEEDKEYDDMSEASDDTGMFFHSNLPSLFNKKRSAELRRKKTEKLDLSLLMNEGESLLPESSPPVPASKIPATNKPNPFLNTPPRFPTLRSSPAKSSPLRQEIRASDTSSESIQQRADESTLPLTPSSPFHTQVDGDTVLSTASDQRQLLEEMRAPTDSSFRRIRNEADDYLDAYEPQERTLHEIEEVTEPSRSWNKATTMMPSSPPAIKQTFEESMLKPKRTYAPLFGSETTFTESPRSAPLKAAKAPLSALKPPARPVIAVAPPTEEPAPPSSGIFSRLTSTLWSALGNAPPPTHPILAKFDPIPKVEPWTKTHYKTLDALFQLHKNKPSLFSPSSSSSTSNTNNALLSNFLRTSKRPYVGARYSVWGYSVTLDEALVVLCAVYMQLLTLKDVFEYEERTGKNIQMGDCGPGVSGEMITEEEVVRRLASVVMGEDLRRDEKRGKVIVRRGGMSVEWPE</sequence>
<dbReference type="GO" id="GO:0003677">
    <property type="term" value="F:DNA binding"/>
    <property type="evidence" value="ECO:0007669"/>
    <property type="project" value="InterPro"/>
</dbReference>
<feature type="region of interest" description="Disordered" evidence="1">
    <location>
        <begin position="1"/>
        <end position="552"/>
    </location>
</feature>
<dbReference type="EMBL" id="ML987204">
    <property type="protein sequence ID" value="KAF2243645.1"/>
    <property type="molecule type" value="Genomic_DNA"/>
</dbReference>
<evidence type="ECO:0000313" key="3">
    <source>
        <dbReference type="Proteomes" id="UP000800094"/>
    </source>
</evidence>
<feature type="compositionally biased region" description="Basic and acidic residues" evidence="1">
    <location>
        <begin position="437"/>
        <end position="450"/>
    </location>
</feature>
<dbReference type="RefSeq" id="XP_033678649.1">
    <property type="nucleotide sequence ID" value="XM_033829995.1"/>
</dbReference>
<keyword evidence="3" id="KW-1185">Reference proteome</keyword>
<gene>
    <name evidence="2" type="ORF">BU26DRAFT_523234</name>
</gene>
<protein>
    <submittedName>
        <fullName evidence="2">Uncharacterized protein</fullName>
    </submittedName>
</protein>
<feature type="compositionally biased region" description="Polar residues" evidence="1">
    <location>
        <begin position="395"/>
        <end position="405"/>
    </location>
</feature>
<feature type="compositionally biased region" description="Polar residues" evidence="1">
    <location>
        <begin position="918"/>
        <end position="927"/>
    </location>
</feature>
<feature type="region of interest" description="Disordered" evidence="1">
    <location>
        <begin position="568"/>
        <end position="641"/>
    </location>
</feature>
<feature type="compositionally biased region" description="Acidic residues" evidence="1">
    <location>
        <begin position="225"/>
        <end position="235"/>
    </location>
</feature>
<feature type="compositionally biased region" description="Polar residues" evidence="1">
    <location>
        <begin position="901"/>
        <end position="911"/>
    </location>
</feature>
<feature type="compositionally biased region" description="Polar residues" evidence="1">
    <location>
        <begin position="1003"/>
        <end position="1015"/>
    </location>
</feature>
<evidence type="ECO:0000313" key="2">
    <source>
        <dbReference type="EMBL" id="KAF2243645.1"/>
    </source>
</evidence>
<reference evidence="2" key="1">
    <citation type="journal article" date="2020" name="Stud. Mycol.">
        <title>101 Dothideomycetes genomes: a test case for predicting lifestyles and emergence of pathogens.</title>
        <authorList>
            <person name="Haridas S."/>
            <person name="Albert R."/>
            <person name="Binder M."/>
            <person name="Bloem J."/>
            <person name="Labutti K."/>
            <person name="Salamov A."/>
            <person name="Andreopoulos B."/>
            <person name="Baker S."/>
            <person name="Barry K."/>
            <person name="Bills G."/>
            <person name="Bluhm B."/>
            <person name="Cannon C."/>
            <person name="Castanera R."/>
            <person name="Culley D."/>
            <person name="Daum C."/>
            <person name="Ezra D."/>
            <person name="Gonzalez J."/>
            <person name="Henrissat B."/>
            <person name="Kuo A."/>
            <person name="Liang C."/>
            <person name="Lipzen A."/>
            <person name="Lutzoni F."/>
            <person name="Magnuson J."/>
            <person name="Mondo S."/>
            <person name="Nolan M."/>
            <person name="Ohm R."/>
            <person name="Pangilinan J."/>
            <person name="Park H.-J."/>
            <person name="Ramirez L."/>
            <person name="Alfaro M."/>
            <person name="Sun H."/>
            <person name="Tritt A."/>
            <person name="Yoshinaga Y."/>
            <person name="Zwiers L.-H."/>
            <person name="Turgeon B."/>
            <person name="Goodwin S."/>
            <person name="Spatafora J."/>
            <person name="Crous P."/>
            <person name="Grigoriev I."/>
        </authorList>
    </citation>
    <scope>NUCLEOTIDE SEQUENCE</scope>
    <source>
        <strain evidence="2">CBS 122368</strain>
    </source>
</reference>
<accession>A0A6A6HZM1</accession>
<feature type="compositionally biased region" description="Low complexity" evidence="1">
    <location>
        <begin position="51"/>
        <end position="61"/>
    </location>
</feature>
<feature type="compositionally biased region" description="Polar residues" evidence="1">
    <location>
        <begin position="934"/>
        <end position="943"/>
    </location>
</feature>
<feature type="region of interest" description="Disordered" evidence="1">
    <location>
        <begin position="658"/>
        <end position="682"/>
    </location>
</feature>
<proteinExistence type="predicted"/>
<feature type="region of interest" description="Disordered" evidence="1">
    <location>
        <begin position="868"/>
        <end position="947"/>
    </location>
</feature>
<feature type="compositionally biased region" description="Acidic residues" evidence="1">
    <location>
        <begin position="811"/>
        <end position="827"/>
    </location>
</feature>
<feature type="compositionally biased region" description="Low complexity" evidence="1">
    <location>
        <begin position="408"/>
        <end position="419"/>
    </location>
</feature>
<feature type="compositionally biased region" description="Basic residues" evidence="1">
    <location>
        <begin position="756"/>
        <end position="767"/>
    </location>
</feature>
<feature type="compositionally biased region" description="Low complexity" evidence="1">
    <location>
        <begin position="160"/>
        <end position="176"/>
    </location>
</feature>
<dbReference type="GeneID" id="54583325"/>
<dbReference type="Proteomes" id="UP000800094">
    <property type="component" value="Unassembled WGS sequence"/>
</dbReference>
<name>A0A6A6HZM1_9PLEO</name>
<dbReference type="OrthoDB" id="3946221at2759"/>